<protein>
    <recommendedName>
        <fullName evidence="3">Tellurite resistance protein TerB</fullName>
    </recommendedName>
</protein>
<gene>
    <name evidence="1" type="ORF">LGQ03_11775</name>
</gene>
<dbReference type="EMBL" id="JAJATZ010000005">
    <property type="protein sequence ID" value="MCB5199917.1"/>
    <property type="molecule type" value="Genomic_DNA"/>
</dbReference>
<dbReference type="RefSeq" id="WP_226748561.1">
    <property type="nucleotide sequence ID" value="NZ_JAJATZ010000005.1"/>
</dbReference>
<dbReference type="Proteomes" id="UP001138961">
    <property type="component" value="Unassembled WGS sequence"/>
</dbReference>
<dbReference type="InterPro" id="IPR036641">
    <property type="entry name" value="HPT_dom_sf"/>
</dbReference>
<keyword evidence="2" id="KW-1185">Reference proteome</keyword>
<dbReference type="SUPFAM" id="SSF47226">
    <property type="entry name" value="Histidine-containing phosphotransfer domain, HPT domain"/>
    <property type="match status" value="1"/>
</dbReference>
<evidence type="ECO:0000313" key="2">
    <source>
        <dbReference type="Proteomes" id="UP001138961"/>
    </source>
</evidence>
<name>A0ABS8BVZ5_9RHOB</name>
<sequence length="124" mass="13320">MTQVTVLECLLDCAIDHGLLQDLYARQGAARADRTIATSLEDLATRLGIMRDGRDHGGFDDLPGQARRMATIAARIGLTEVATAAGHVADSARQRDGIAVEATMARLERSFDLAIGQVWMLRGG</sequence>
<evidence type="ECO:0008006" key="3">
    <source>
        <dbReference type="Google" id="ProtNLM"/>
    </source>
</evidence>
<proteinExistence type="predicted"/>
<accession>A0ABS8BVZ5</accession>
<organism evidence="1 2">
    <name type="scientific">Loktanella gaetbuli</name>
    <dbReference type="NCBI Taxonomy" id="2881335"/>
    <lineage>
        <taxon>Bacteria</taxon>
        <taxon>Pseudomonadati</taxon>
        <taxon>Pseudomonadota</taxon>
        <taxon>Alphaproteobacteria</taxon>
        <taxon>Rhodobacterales</taxon>
        <taxon>Roseobacteraceae</taxon>
        <taxon>Loktanella</taxon>
    </lineage>
</organism>
<evidence type="ECO:0000313" key="1">
    <source>
        <dbReference type="EMBL" id="MCB5199917.1"/>
    </source>
</evidence>
<comment type="caution">
    <text evidence="1">The sequence shown here is derived from an EMBL/GenBank/DDBJ whole genome shotgun (WGS) entry which is preliminary data.</text>
</comment>
<reference evidence="1" key="1">
    <citation type="submission" date="2021-10" db="EMBL/GenBank/DDBJ databases">
        <title>Loktanella gaetbuli sp. nov., isolated from a tidal flat.</title>
        <authorList>
            <person name="Park S."/>
            <person name="Yoon J.-H."/>
        </authorList>
    </citation>
    <scope>NUCLEOTIDE SEQUENCE</scope>
    <source>
        <strain evidence="1">TSTF-M6</strain>
    </source>
</reference>